<sequence length="53" mass="5680">MIKILILLLIVWALVSVAGAVIEGLIWLTFIGVALFLITAVVGFLRRGSSNTP</sequence>
<proteinExistence type="predicted"/>
<protein>
    <recommendedName>
        <fullName evidence="4">DUF2207 domain-containing protein</fullName>
    </recommendedName>
</protein>
<dbReference type="AlphaFoldDB" id="A0A3N2BFK4"/>
<name>A0A3N2BFK4_9MICO</name>
<keyword evidence="1" id="KW-0812">Transmembrane</keyword>
<dbReference type="Proteomes" id="UP000280668">
    <property type="component" value="Unassembled WGS sequence"/>
</dbReference>
<accession>A0A3N2BFK4</accession>
<evidence type="ECO:0000313" key="2">
    <source>
        <dbReference type="EMBL" id="ROR73844.1"/>
    </source>
</evidence>
<keyword evidence="3" id="KW-1185">Reference proteome</keyword>
<keyword evidence="1" id="KW-1133">Transmembrane helix</keyword>
<feature type="transmembrane region" description="Helical" evidence="1">
    <location>
        <begin position="29"/>
        <end position="45"/>
    </location>
</feature>
<reference evidence="2 3" key="1">
    <citation type="submission" date="2018-11" db="EMBL/GenBank/DDBJ databases">
        <title>Sequencing the genomes of 1000 actinobacteria strains.</title>
        <authorList>
            <person name="Klenk H.-P."/>
        </authorList>
    </citation>
    <scope>NUCLEOTIDE SEQUENCE [LARGE SCALE GENOMIC DNA]</scope>
    <source>
        <strain evidence="2 3">DSM 11294</strain>
    </source>
</reference>
<evidence type="ECO:0000256" key="1">
    <source>
        <dbReference type="SAM" id="Phobius"/>
    </source>
</evidence>
<keyword evidence="1" id="KW-0472">Membrane</keyword>
<organism evidence="2 3">
    <name type="scientific">Bogoriella caseilytica</name>
    <dbReference type="NCBI Taxonomy" id="56055"/>
    <lineage>
        <taxon>Bacteria</taxon>
        <taxon>Bacillati</taxon>
        <taxon>Actinomycetota</taxon>
        <taxon>Actinomycetes</taxon>
        <taxon>Micrococcales</taxon>
        <taxon>Bogoriellaceae</taxon>
        <taxon>Bogoriella</taxon>
    </lineage>
</organism>
<comment type="caution">
    <text evidence="2">The sequence shown here is derived from an EMBL/GenBank/DDBJ whole genome shotgun (WGS) entry which is preliminary data.</text>
</comment>
<gene>
    <name evidence="2" type="ORF">EDD31_2235</name>
</gene>
<dbReference type="RefSeq" id="WP_170163127.1">
    <property type="nucleotide sequence ID" value="NZ_RKHK01000001.1"/>
</dbReference>
<evidence type="ECO:0008006" key="4">
    <source>
        <dbReference type="Google" id="ProtNLM"/>
    </source>
</evidence>
<dbReference type="EMBL" id="RKHK01000001">
    <property type="protein sequence ID" value="ROR73844.1"/>
    <property type="molecule type" value="Genomic_DNA"/>
</dbReference>
<evidence type="ECO:0000313" key="3">
    <source>
        <dbReference type="Proteomes" id="UP000280668"/>
    </source>
</evidence>